<reference evidence="3" key="1">
    <citation type="submission" date="2021-01" db="EMBL/GenBank/DDBJ databases">
        <title>Whole genome shotgun sequence of Rhizocola hellebori NBRC 109834.</title>
        <authorList>
            <person name="Komaki H."/>
            <person name="Tamura T."/>
        </authorList>
    </citation>
    <scope>NUCLEOTIDE SEQUENCE</scope>
    <source>
        <strain evidence="3">NBRC 109834</strain>
    </source>
</reference>
<dbReference type="GO" id="GO:0019284">
    <property type="term" value="P:L-methionine salvage from S-adenosylmethionine"/>
    <property type="evidence" value="ECO:0007669"/>
    <property type="project" value="TreeGrafter"/>
</dbReference>
<evidence type="ECO:0000256" key="1">
    <source>
        <dbReference type="SAM" id="MobiDB-lite"/>
    </source>
</evidence>
<dbReference type="Proteomes" id="UP000612899">
    <property type="component" value="Unassembled WGS sequence"/>
</dbReference>
<dbReference type="Gene3D" id="3.40.50.1580">
    <property type="entry name" value="Nucleoside phosphorylase domain"/>
    <property type="match status" value="1"/>
</dbReference>
<dbReference type="PANTHER" id="PTHR46832">
    <property type="entry name" value="5'-METHYLTHIOADENOSINE/S-ADENOSYLHOMOCYSTEINE NUCLEOSIDASE"/>
    <property type="match status" value="1"/>
</dbReference>
<accession>A0A8J3Q9L5</accession>
<dbReference type="PANTHER" id="PTHR46832:SF1">
    <property type="entry name" value="5'-METHYLTHIOADENOSINE_S-ADENOSYLHOMOCYSTEINE NUCLEOSIDASE"/>
    <property type="match status" value="1"/>
</dbReference>
<evidence type="ECO:0000313" key="3">
    <source>
        <dbReference type="EMBL" id="GIH05737.1"/>
    </source>
</evidence>
<feature type="domain" description="Nucleoside phosphorylase" evidence="2">
    <location>
        <begin position="213"/>
        <end position="272"/>
    </location>
</feature>
<sequence length="492" mass="53329">MWTVAVARPTEMGGRQAAPIATSLVNHLRPKYLAMCGVCAGNPAYAALGDVVVAAMVYQWDEGRHSPSRFEGDHRQVLLDPRWLRAAQDFNPAGLPSFGLATEDDAMLWLLERLHQNVNPREHPARNRYFPDGEWEPRLDRFEAKGLIARDDRGAVVITDAGAGLVRRRIYGDVDGPQQLPFRVLVAPMASGNTVMKDGGIWEQLAGMGVRKIAAVDMEAAAIATVARELQVAHWLVVKGVMDHASPDKDDRHMRFAARASAEVLFKLLDQLVVADQYAPVESVARRAMGRWHRATMIGLIGIAAGAINLIGNSAHWAPTTTPATSPSNTTSATPPTTVPSSLRLGLPANCDAVLTLAEITPVLGSIEGEPRVSTDGENEQLNRAGKITCQYGRAFRDTRAGNVAPLIVGISDYTDASMAIKRRDQYVTGAGTVLSTTTRNGIIFTTYVENGFIMTLWPTGKYLFSVMLYAETGDAATASLIADAVHRHSVR</sequence>
<gene>
    <name evidence="3" type="ORF">Rhe02_38040</name>
</gene>
<feature type="region of interest" description="Disordered" evidence="1">
    <location>
        <begin position="319"/>
        <end position="339"/>
    </location>
</feature>
<dbReference type="AlphaFoldDB" id="A0A8J3Q9L5"/>
<evidence type="ECO:0000313" key="4">
    <source>
        <dbReference type="Proteomes" id="UP000612899"/>
    </source>
</evidence>
<dbReference type="SUPFAM" id="SSF53167">
    <property type="entry name" value="Purine and uridine phosphorylases"/>
    <property type="match status" value="1"/>
</dbReference>
<dbReference type="GO" id="GO:0008782">
    <property type="term" value="F:adenosylhomocysteine nucleosidase activity"/>
    <property type="evidence" value="ECO:0007669"/>
    <property type="project" value="TreeGrafter"/>
</dbReference>
<dbReference type="Pfam" id="PF01048">
    <property type="entry name" value="PNP_UDP_1"/>
    <property type="match status" value="1"/>
</dbReference>
<keyword evidence="4" id="KW-1185">Reference proteome</keyword>
<dbReference type="EMBL" id="BONY01000021">
    <property type="protein sequence ID" value="GIH05737.1"/>
    <property type="molecule type" value="Genomic_DNA"/>
</dbReference>
<protein>
    <recommendedName>
        <fullName evidence="2">Nucleoside phosphorylase domain-containing protein</fullName>
    </recommendedName>
</protein>
<dbReference type="InterPro" id="IPR035994">
    <property type="entry name" value="Nucleoside_phosphorylase_sf"/>
</dbReference>
<comment type="caution">
    <text evidence="3">The sequence shown here is derived from an EMBL/GenBank/DDBJ whole genome shotgun (WGS) entry which is preliminary data.</text>
</comment>
<organism evidence="3 4">
    <name type="scientific">Rhizocola hellebori</name>
    <dbReference type="NCBI Taxonomy" id="1392758"/>
    <lineage>
        <taxon>Bacteria</taxon>
        <taxon>Bacillati</taxon>
        <taxon>Actinomycetota</taxon>
        <taxon>Actinomycetes</taxon>
        <taxon>Micromonosporales</taxon>
        <taxon>Micromonosporaceae</taxon>
        <taxon>Rhizocola</taxon>
    </lineage>
</organism>
<dbReference type="GO" id="GO:0009116">
    <property type="term" value="P:nucleoside metabolic process"/>
    <property type="evidence" value="ECO:0007669"/>
    <property type="project" value="InterPro"/>
</dbReference>
<proteinExistence type="predicted"/>
<dbReference type="GO" id="GO:0008930">
    <property type="term" value="F:methylthioadenosine nucleosidase activity"/>
    <property type="evidence" value="ECO:0007669"/>
    <property type="project" value="TreeGrafter"/>
</dbReference>
<dbReference type="InterPro" id="IPR000845">
    <property type="entry name" value="Nucleoside_phosphorylase_d"/>
</dbReference>
<evidence type="ECO:0000259" key="2">
    <source>
        <dbReference type="Pfam" id="PF01048"/>
    </source>
</evidence>
<name>A0A8J3Q9L5_9ACTN</name>
<dbReference type="GO" id="GO:0005829">
    <property type="term" value="C:cytosol"/>
    <property type="evidence" value="ECO:0007669"/>
    <property type="project" value="TreeGrafter"/>
</dbReference>